<evidence type="ECO:0000313" key="1">
    <source>
        <dbReference type="EMBL" id="RDB27641.1"/>
    </source>
</evidence>
<reference evidence="1" key="1">
    <citation type="submission" date="2018-04" db="EMBL/GenBank/DDBJ databases">
        <title>Whole genome sequencing of Hypsizygus marmoreus.</title>
        <authorList>
            <person name="Choi I.-G."/>
            <person name="Min B."/>
            <person name="Kim J.-G."/>
            <person name="Kim S."/>
            <person name="Oh Y.-L."/>
            <person name="Kong W.-S."/>
            <person name="Park H."/>
            <person name="Jeong J."/>
            <person name="Song E.-S."/>
        </authorList>
    </citation>
    <scope>NUCLEOTIDE SEQUENCE [LARGE SCALE GENOMIC DNA]</scope>
    <source>
        <strain evidence="1">51987-8</strain>
    </source>
</reference>
<name>A0A369JZ52_HYPMA</name>
<dbReference type="EMBL" id="LUEZ02000014">
    <property type="protein sequence ID" value="RDB27641.1"/>
    <property type="molecule type" value="Genomic_DNA"/>
</dbReference>
<organism evidence="1 2">
    <name type="scientific">Hypsizygus marmoreus</name>
    <name type="common">White beech mushroom</name>
    <name type="synonym">Agaricus marmoreus</name>
    <dbReference type="NCBI Taxonomy" id="39966"/>
    <lineage>
        <taxon>Eukaryota</taxon>
        <taxon>Fungi</taxon>
        <taxon>Dikarya</taxon>
        <taxon>Basidiomycota</taxon>
        <taxon>Agaricomycotina</taxon>
        <taxon>Agaricomycetes</taxon>
        <taxon>Agaricomycetidae</taxon>
        <taxon>Agaricales</taxon>
        <taxon>Tricholomatineae</taxon>
        <taxon>Lyophyllaceae</taxon>
        <taxon>Hypsizygus</taxon>
    </lineage>
</organism>
<protein>
    <submittedName>
        <fullName evidence="1">Uncharacterized protein</fullName>
    </submittedName>
</protein>
<gene>
    <name evidence="1" type="ORF">Hypma_003149</name>
</gene>
<accession>A0A369JZ52</accession>
<proteinExistence type="predicted"/>
<keyword evidence="2" id="KW-1185">Reference proteome</keyword>
<dbReference type="AlphaFoldDB" id="A0A369JZ52"/>
<dbReference type="InParanoid" id="A0A369JZ52"/>
<evidence type="ECO:0000313" key="2">
    <source>
        <dbReference type="Proteomes" id="UP000076154"/>
    </source>
</evidence>
<sequence>MASLPMCYAPHETVLDCIRMRPGKNPGLPLTSSSGPMTARCNAVPQAPYHDHSTFPMGYAPRGTVLDGVQMSEVQWGPPWPRMRTTASFQCAIHRAEPSGIAFGSGQGTILNYRRHPAPRVTMVRLNTVSPAPYQDYGTFPMCCAPPESPYIASGSGHERFPGHCRHRAQGLTRARCKTVPPAPYHDHSTFPMHYAPHETVLNCVQTVPWSLPTSSSAVEDGEVQGSSPAPYENDCTLAMHLEVCGTIWDCLND</sequence>
<dbReference type="Proteomes" id="UP000076154">
    <property type="component" value="Unassembled WGS sequence"/>
</dbReference>
<comment type="caution">
    <text evidence="1">The sequence shown here is derived from an EMBL/GenBank/DDBJ whole genome shotgun (WGS) entry which is preliminary data.</text>
</comment>